<keyword evidence="6 9" id="KW-0472">Membrane</keyword>
<gene>
    <name evidence="10" type="ORF">NDU88_006095</name>
</gene>
<comment type="subcellular location">
    <subcellularLocation>
        <location evidence="1">Membrane</location>
        <topology evidence="1">Multi-pass membrane protein</topology>
    </subcellularLocation>
</comment>
<dbReference type="FunFam" id="1.10.1450.10:FF:000002">
    <property type="entry name" value="Retinal outer segment membrane protein 1"/>
    <property type="match status" value="1"/>
</dbReference>
<keyword evidence="4 9" id="KW-0812">Transmembrane</keyword>
<keyword evidence="7" id="KW-1015">Disulfide bond</keyword>
<dbReference type="SUPFAM" id="SSF48652">
    <property type="entry name" value="Tetraspanin"/>
    <property type="match status" value="1"/>
</dbReference>
<feature type="transmembrane region" description="Helical" evidence="9">
    <location>
        <begin position="99"/>
        <end position="119"/>
    </location>
</feature>
<feature type="region of interest" description="Disordered" evidence="8">
    <location>
        <begin position="329"/>
        <end position="348"/>
    </location>
</feature>
<dbReference type="PROSITE" id="PS51257">
    <property type="entry name" value="PROKAR_LIPOPROTEIN"/>
    <property type="match status" value="1"/>
</dbReference>
<keyword evidence="5 9" id="KW-1133">Transmembrane helix</keyword>
<dbReference type="GO" id="GO:0007601">
    <property type="term" value="P:visual perception"/>
    <property type="evidence" value="ECO:0007669"/>
    <property type="project" value="InterPro"/>
</dbReference>
<comment type="subunit">
    <text evidence="3">Homodimer; disulfide-linked.</text>
</comment>
<evidence type="ECO:0000256" key="9">
    <source>
        <dbReference type="SAM" id="Phobius"/>
    </source>
</evidence>
<evidence type="ECO:0000256" key="5">
    <source>
        <dbReference type="ARBA" id="ARBA00022989"/>
    </source>
</evidence>
<dbReference type="InterPro" id="IPR042026">
    <property type="entry name" value="Peripherin_LEL"/>
</dbReference>
<dbReference type="GO" id="GO:0005886">
    <property type="term" value="C:plasma membrane"/>
    <property type="evidence" value="ECO:0007669"/>
    <property type="project" value="TreeGrafter"/>
</dbReference>
<evidence type="ECO:0000256" key="6">
    <source>
        <dbReference type="ARBA" id="ARBA00023136"/>
    </source>
</evidence>
<organism evidence="10 11">
    <name type="scientific">Pleurodeles waltl</name>
    <name type="common">Iberian ribbed newt</name>
    <dbReference type="NCBI Taxonomy" id="8319"/>
    <lineage>
        <taxon>Eukaryota</taxon>
        <taxon>Metazoa</taxon>
        <taxon>Chordata</taxon>
        <taxon>Craniata</taxon>
        <taxon>Vertebrata</taxon>
        <taxon>Euteleostomi</taxon>
        <taxon>Amphibia</taxon>
        <taxon>Batrachia</taxon>
        <taxon>Caudata</taxon>
        <taxon>Salamandroidea</taxon>
        <taxon>Salamandridae</taxon>
        <taxon>Pleurodelinae</taxon>
        <taxon>Pleurodeles</taxon>
    </lineage>
</organism>
<reference evidence="10" key="1">
    <citation type="journal article" date="2022" name="bioRxiv">
        <title>Sequencing and chromosome-scale assembly of the giantPleurodeles waltlgenome.</title>
        <authorList>
            <person name="Brown T."/>
            <person name="Elewa A."/>
            <person name="Iarovenko S."/>
            <person name="Subramanian E."/>
            <person name="Araus A.J."/>
            <person name="Petzold A."/>
            <person name="Susuki M."/>
            <person name="Suzuki K.-i.T."/>
            <person name="Hayashi T."/>
            <person name="Toyoda A."/>
            <person name="Oliveira C."/>
            <person name="Osipova E."/>
            <person name="Leigh N.D."/>
            <person name="Simon A."/>
            <person name="Yun M.H."/>
        </authorList>
    </citation>
    <scope>NUCLEOTIDE SEQUENCE</scope>
    <source>
        <strain evidence="10">20211129_DDA</strain>
        <tissue evidence="10">Liver</tissue>
    </source>
</reference>
<dbReference type="Pfam" id="PF00335">
    <property type="entry name" value="Tetraspanin"/>
    <property type="match status" value="1"/>
</dbReference>
<dbReference type="Proteomes" id="UP001066276">
    <property type="component" value="Chromosome 9"/>
</dbReference>
<evidence type="ECO:0000313" key="10">
    <source>
        <dbReference type="EMBL" id="KAJ1108725.1"/>
    </source>
</evidence>
<dbReference type="PANTHER" id="PTHR19282">
    <property type="entry name" value="TETRASPANIN"/>
    <property type="match status" value="1"/>
</dbReference>
<dbReference type="InterPro" id="IPR018499">
    <property type="entry name" value="Tetraspanin/Peripherin"/>
</dbReference>
<dbReference type="PANTHER" id="PTHR19282:SF440">
    <property type="entry name" value="PERIPHERIN-2"/>
    <property type="match status" value="1"/>
</dbReference>
<dbReference type="Gene3D" id="1.10.1450.10">
    <property type="entry name" value="Tetraspanin"/>
    <property type="match status" value="1"/>
</dbReference>
<proteinExistence type="inferred from homology"/>
<comment type="similarity">
    <text evidence="2">Belongs to the PRPH2/ROM1 family.</text>
</comment>
<dbReference type="PRINTS" id="PR00218">
    <property type="entry name" value="PERIPHERNRDS"/>
</dbReference>
<feature type="transmembrane region" description="Helical" evidence="9">
    <location>
        <begin position="257"/>
        <end position="281"/>
    </location>
</feature>
<feature type="transmembrane region" description="Helical" evidence="9">
    <location>
        <begin position="20"/>
        <end position="47"/>
    </location>
</feature>
<feature type="transmembrane region" description="Helical" evidence="9">
    <location>
        <begin position="59"/>
        <end position="78"/>
    </location>
</feature>
<sequence length="348" mass="39393">MVLLKAKFNFQRRVKLAQSLWLLSWVTVLAGCLIFALGVFLKVQLWIHHEVMDNTTIHAVPNTIMAAGLATMLINLFVGKVSQDSLDAARYSRRKQLMAPLFVVSFLFAFLMLVALFLICVLKGSLEESLKVGLKNGIRFYKDTDTPGRCYQKRTVDKLQMDFQCCGNNHYKDWFEVQWISNRYLDFSSKEVKDRIKSNVDGRYLMDSVPFSCCNPSSPRPCIQHQITNNSAHYSYNYQTDELNIWPHGCREALLTYYTGIMASNGVFVALTFLLQISVLVSLRYLHTAMEGITSPESMESDTEGYLLEKGLKETFKCTMEKTKNLFKTNQVETAGDGGEGGTPSPAS</sequence>
<dbReference type="AlphaFoldDB" id="A0AAV7N7P8"/>
<evidence type="ECO:0000256" key="8">
    <source>
        <dbReference type="SAM" id="MobiDB-lite"/>
    </source>
</evidence>
<protein>
    <submittedName>
        <fullName evidence="10">Uncharacterized protein</fullName>
    </submittedName>
</protein>
<evidence type="ECO:0000256" key="1">
    <source>
        <dbReference type="ARBA" id="ARBA00004141"/>
    </source>
</evidence>
<dbReference type="InterPro" id="IPR000830">
    <property type="entry name" value="Peripherin/rom-1"/>
</dbReference>
<evidence type="ECO:0000256" key="4">
    <source>
        <dbReference type="ARBA" id="ARBA00022692"/>
    </source>
</evidence>
<keyword evidence="11" id="KW-1185">Reference proteome</keyword>
<comment type="caution">
    <text evidence="10">The sequence shown here is derived from an EMBL/GenBank/DDBJ whole genome shotgun (WGS) entry which is preliminary data.</text>
</comment>
<dbReference type="InterPro" id="IPR018498">
    <property type="entry name" value="Peripherin/rom-1_CS"/>
</dbReference>
<evidence type="ECO:0000256" key="3">
    <source>
        <dbReference type="ARBA" id="ARBA00011748"/>
    </source>
</evidence>
<dbReference type="CDD" id="cd03162">
    <property type="entry name" value="peripherin_like_LEL"/>
    <property type="match status" value="1"/>
</dbReference>
<evidence type="ECO:0000256" key="2">
    <source>
        <dbReference type="ARBA" id="ARBA00010674"/>
    </source>
</evidence>
<dbReference type="PROSITE" id="PS00930">
    <property type="entry name" value="RDS_ROM1"/>
    <property type="match status" value="1"/>
</dbReference>
<name>A0AAV7N7P8_PLEWA</name>
<dbReference type="EMBL" id="JANPWB010000013">
    <property type="protein sequence ID" value="KAJ1108725.1"/>
    <property type="molecule type" value="Genomic_DNA"/>
</dbReference>
<evidence type="ECO:0000256" key="7">
    <source>
        <dbReference type="ARBA" id="ARBA00023157"/>
    </source>
</evidence>
<evidence type="ECO:0000313" key="11">
    <source>
        <dbReference type="Proteomes" id="UP001066276"/>
    </source>
</evidence>
<dbReference type="InterPro" id="IPR008952">
    <property type="entry name" value="Tetraspanin_EC2_sf"/>
</dbReference>
<accession>A0AAV7N7P8</accession>